<evidence type="ECO:0000313" key="6">
    <source>
        <dbReference type="EMBL" id="KAL3816263.1"/>
    </source>
</evidence>
<evidence type="ECO:0000256" key="3">
    <source>
        <dbReference type="ARBA" id="ARBA00023242"/>
    </source>
</evidence>
<proteinExistence type="inferred from homology"/>
<name>A0ABD3RVM5_9STRA</name>
<reference evidence="6 7" key="1">
    <citation type="submission" date="2024-10" db="EMBL/GenBank/DDBJ databases">
        <title>Updated reference genomes for cyclostephanoid diatoms.</title>
        <authorList>
            <person name="Roberts W.R."/>
            <person name="Alverson A.J."/>
        </authorList>
    </citation>
    <scope>NUCLEOTIDE SEQUENCE [LARGE SCALE GENOMIC DNA]</scope>
    <source>
        <strain evidence="6 7">AJA228-03</strain>
    </source>
</reference>
<dbReference type="SUPFAM" id="SSF46785">
    <property type="entry name" value="Winged helix' DNA-binding domain"/>
    <property type="match status" value="1"/>
</dbReference>
<keyword evidence="7" id="KW-1185">Reference proteome</keyword>
<dbReference type="InterPro" id="IPR036390">
    <property type="entry name" value="WH_DNA-bd_sf"/>
</dbReference>
<dbReference type="PANTHER" id="PTHR10015">
    <property type="entry name" value="HEAT SHOCK TRANSCRIPTION FACTOR"/>
    <property type="match status" value="1"/>
</dbReference>
<dbReference type="SMART" id="SM00415">
    <property type="entry name" value="HSF"/>
    <property type="match status" value="1"/>
</dbReference>
<accession>A0ABD3RVM5</accession>
<dbReference type="GO" id="GO:0003677">
    <property type="term" value="F:DNA binding"/>
    <property type="evidence" value="ECO:0007669"/>
    <property type="project" value="UniProtKB-KW"/>
</dbReference>
<gene>
    <name evidence="6" type="ORF">ACHAXA_000202</name>
</gene>
<comment type="caution">
    <text evidence="6">The sequence shown here is derived from an EMBL/GenBank/DDBJ whole genome shotgun (WGS) entry which is preliminary data.</text>
</comment>
<dbReference type="Pfam" id="PF00447">
    <property type="entry name" value="HSF_DNA-bind"/>
    <property type="match status" value="1"/>
</dbReference>
<organism evidence="6 7">
    <name type="scientific">Cyclostephanos tholiformis</name>
    <dbReference type="NCBI Taxonomy" id="382380"/>
    <lineage>
        <taxon>Eukaryota</taxon>
        <taxon>Sar</taxon>
        <taxon>Stramenopiles</taxon>
        <taxon>Ochrophyta</taxon>
        <taxon>Bacillariophyta</taxon>
        <taxon>Coscinodiscophyceae</taxon>
        <taxon>Thalassiosirophycidae</taxon>
        <taxon>Stephanodiscales</taxon>
        <taxon>Stephanodiscaceae</taxon>
        <taxon>Cyclostephanos</taxon>
    </lineage>
</organism>
<dbReference type="PANTHER" id="PTHR10015:SF206">
    <property type="entry name" value="HSF-TYPE DNA-BINDING DOMAIN-CONTAINING PROTEIN"/>
    <property type="match status" value="1"/>
</dbReference>
<comment type="similarity">
    <text evidence="4">Belongs to the HSF family.</text>
</comment>
<keyword evidence="2" id="KW-0238">DNA-binding</keyword>
<feature type="non-terminal residue" evidence="6">
    <location>
        <position position="1"/>
    </location>
</feature>
<comment type="subcellular location">
    <subcellularLocation>
        <location evidence="1">Nucleus</location>
    </subcellularLocation>
</comment>
<feature type="domain" description="HSF-type DNA-binding" evidence="5">
    <location>
        <begin position="52"/>
        <end position="143"/>
    </location>
</feature>
<dbReference type="FunFam" id="1.10.10.10:FF:000479">
    <property type="entry name" value="Predicted protein"/>
    <property type="match status" value="1"/>
</dbReference>
<dbReference type="GO" id="GO:0005634">
    <property type="term" value="C:nucleus"/>
    <property type="evidence" value="ECO:0007669"/>
    <property type="project" value="UniProtKB-SubCell"/>
</dbReference>
<protein>
    <recommendedName>
        <fullName evidence="5">HSF-type DNA-binding domain-containing protein</fullName>
    </recommendedName>
</protein>
<dbReference type="InterPro" id="IPR000232">
    <property type="entry name" value="HSF_DNA-bd"/>
</dbReference>
<evidence type="ECO:0000256" key="2">
    <source>
        <dbReference type="ARBA" id="ARBA00023125"/>
    </source>
</evidence>
<dbReference type="Proteomes" id="UP001530377">
    <property type="component" value="Unassembled WGS sequence"/>
</dbReference>
<evidence type="ECO:0000256" key="1">
    <source>
        <dbReference type="ARBA" id="ARBA00004123"/>
    </source>
</evidence>
<keyword evidence="3" id="KW-0539">Nucleus</keyword>
<dbReference type="EMBL" id="JALLPB020000157">
    <property type="protein sequence ID" value="KAL3816263.1"/>
    <property type="molecule type" value="Genomic_DNA"/>
</dbReference>
<dbReference type="InterPro" id="IPR036388">
    <property type="entry name" value="WH-like_DNA-bd_sf"/>
</dbReference>
<evidence type="ECO:0000256" key="4">
    <source>
        <dbReference type="RuleBase" id="RU004020"/>
    </source>
</evidence>
<sequence>ENILWTGEPLSAVAKGSPFIHRRPEPRRVDHTYRDFSRHPVEHLGGWHQSGKKANFPAKLHLILSTPEYSHPHGRAWKIHNKELLISEITPKFFALSKFESFTRQLSGWGFKRLYQSGNDFNAYYHECFLMGIPSLTVLMKRVPTNMGKLIPNMEGEPNFYQIDKQFPLSPPMTPYRSNLLCHPIQMEADASSAASKEHPHDYHASPNHFSSYPGAYGPPPTLYATAYNPQVYAYSHHPSQYPVHYGNQRNWQYPPYNAHPPASPHGITLQSNQRNEQYPHYNAYPPASPHGITFQSNQVNGQNHHYNAYPSASPHGTTIQSAIAPPRGAGIVNCEEIDHPHRVIDRAI</sequence>
<dbReference type="AlphaFoldDB" id="A0ABD3RVM5"/>
<evidence type="ECO:0000259" key="5">
    <source>
        <dbReference type="SMART" id="SM00415"/>
    </source>
</evidence>
<dbReference type="Gene3D" id="1.10.10.10">
    <property type="entry name" value="Winged helix-like DNA-binding domain superfamily/Winged helix DNA-binding domain"/>
    <property type="match status" value="1"/>
</dbReference>
<evidence type="ECO:0000313" key="7">
    <source>
        <dbReference type="Proteomes" id="UP001530377"/>
    </source>
</evidence>